<dbReference type="Proteomes" id="UP000038083">
    <property type="component" value="Unassembled WGS sequence"/>
</dbReference>
<accession>A0A0B7HAP2</accession>
<gene>
    <name evidence="1" type="ORF">CCYN74_130080</name>
</gene>
<evidence type="ECO:0000313" key="2">
    <source>
        <dbReference type="Proteomes" id="UP000038083"/>
    </source>
</evidence>
<reference evidence="1 2" key="1">
    <citation type="submission" date="2015-01" db="EMBL/GenBank/DDBJ databases">
        <authorList>
            <person name="Xiang T."/>
            <person name="Song Y."/>
            <person name="Huang L."/>
            <person name="Wang B."/>
            <person name="Wu P."/>
        </authorList>
    </citation>
    <scope>NUCLEOTIDE SEQUENCE [LARGE SCALE GENOMIC DNA]</scope>
    <source>
        <strain evidence="1 2">Ccy74</strain>
    </source>
</reference>
<dbReference type="EMBL" id="CDOG01000005">
    <property type="protein sequence ID" value="CEN35609.1"/>
    <property type="molecule type" value="Genomic_DNA"/>
</dbReference>
<organism evidence="1 2">
    <name type="scientific">Capnocytophaga cynodegmi</name>
    <dbReference type="NCBI Taxonomy" id="28189"/>
    <lineage>
        <taxon>Bacteria</taxon>
        <taxon>Pseudomonadati</taxon>
        <taxon>Bacteroidota</taxon>
        <taxon>Flavobacteriia</taxon>
        <taxon>Flavobacteriales</taxon>
        <taxon>Flavobacteriaceae</taxon>
        <taxon>Capnocytophaga</taxon>
    </lineage>
</organism>
<evidence type="ECO:0000313" key="1">
    <source>
        <dbReference type="EMBL" id="CEN35609.1"/>
    </source>
</evidence>
<proteinExistence type="predicted"/>
<protein>
    <submittedName>
        <fullName evidence="1">Uncharacterized protein</fullName>
    </submittedName>
</protein>
<dbReference type="AlphaFoldDB" id="A0A0B7HAP2"/>
<name>A0A0B7HAP2_9FLAO</name>
<sequence>MFQQRQGFEKLDFLLHKNYEPERHITKHRNHLPFGGNQYPSR</sequence>